<accession>W9S2N1</accession>
<organism evidence="3 4">
    <name type="scientific">Morus notabilis</name>
    <dbReference type="NCBI Taxonomy" id="981085"/>
    <lineage>
        <taxon>Eukaryota</taxon>
        <taxon>Viridiplantae</taxon>
        <taxon>Streptophyta</taxon>
        <taxon>Embryophyta</taxon>
        <taxon>Tracheophyta</taxon>
        <taxon>Spermatophyta</taxon>
        <taxon>Magnoliopsida</taxon>
        <taxon>eudicotyledons</taxon>
        <taxon>Gunneridae</taxon>
        <taxon>Pentapetalae</taxon>
        <taxon>rosids</taxon>
        <taxon>fabids</taxon>
        <taxon>Rosales</taxon>
        <taxon>Moraceae</taxon>
        <taxon>Moreae</taxon>
        <taxon>Morus</taxon>
    </lineage>
</organism>
<evidence type="ECO:0000256" key="1">
    <source>
        <dbReference type="SAM" id="Coils"/>
    </source>
</evidence>
<dbReference type="eggNOG" id="ENOG502QQDM">
    <property type="taxonomic scope" value="Eukaryota"/>
</dbReference>
<sequence>MYSDRKHKKKQRLDGQSDISGSLRISDAAEHQAKGGKFTTDSRVVLVKQLKQVELDIERLDYQKSQLGVKLEEKIQEVDSLTSKIQELEAQLYREREENKRMLSKINKFVKAHNRYTQIQDELKRSEVRLHKLGYELASDINKIGANEEDSSINIVSDGEATGFPVSAHNEQHNGAFQSNVRQDVSQSLKESKQADLTKARVDAPVRLKKVSRWNIPAQLNCEKEIEAVASRNGQSSALGNEGKHESRKIVNVLSTDKLKSLDSRHVLPSTSMAAHAVDEVEIELEDNIGVVGTASTGVENETNGLPLPPPLPILKNSYSQYEGDDENIDVDVVEEEIEQYEVDDENIDVNGVEEEMLHVGIV</sequence>
<name>W9S2N1_9ROSA</name>
<dbReference type="GO" id="GO:0046872">
    <property type="term" value="F:metal ion binding"/>
    <property type="evidence" value="ECO:0007669"/>
    <property type="project" value="InterPro"/>
</dbReference>
<reference evidence="4" key="1">
    <citation type="submission" date="2013-01" db="EMBL/GenBank/DDBJ databases">
        <title>Draft Genome Sequence of a Mulberry Tree, Morus notabilis C.K. Schneid.</title>
        <authorList>
            <person name="He N."/>
            <person name="Zhao S."/>
        </authorList>
    </citation>
    <scope>NUCLEOTIDE SEQUENCE</scope>
</reference>
<keyword evidence="1" id="KW-0175">Coiled coil</keyword>
<dbReference type="PANTHER" id="PTHR38160:SF1">
    <property type="entry name" value="ZINC FINGER CCCH DOMAIN-CONTAINING PROTEIN 40"/>
    <property type="match status" value="1"/>
</dbReference>
<evidence type="ECO:0000313" key="3">
    <source>
        <dbReference type="EMBL" id="EXC23137.1"/>
    </source>
</evidence>
<dbReference type="InterPro" id="IPR045868">
    <property type="entry name" value="Znf_C3H13/40"/>
</dbReference>
<dbReference type="PANTHER" id="PTHR38160">
    <property type="entry name" value="ZINC FINGER CCCH DOMAIN-CONTAINING PROTEIN 40"/>
    <property type="match status" value="1"/>
</dbReference>
<evidence type="ECO:0008006" key="5">
    <source>
        <dbReference type="Google" id="ProtNLM"/>
    </source>
</evidence>
<proteinExistence type="predicted"/>
<feature type="compositionally biased region" description="Basic residues" evidence="2">
    <location>
        <begin position="1"/>
        <end position="11"/>
    </location>
</feature>
<feature type="region of interest" description="Disordered" evidence="2">
    <location>
        <begin position="1"/>
        <end position="36"/>
    </location>
</feature>
<dbReference type="Proteomes" id="UP000030645">
    <property type="component" value="Unassembled WGS sequence"/>
</dbReference>
<evidence type="ECO:0000313" key="4">
    <source>
        <dbReference type="Proteomes" id="UP000030645"/>
    </source>
</evidence>
<protein>
    <recommendedName>
        <fullName evidence="5">Zinc finger CCCH domain-containing protein 13</fullName>
    </recommendedName>
</protein>
<dbReference type="STRING" id="981085.W9S2N1"/>
<gene>
    <name evidence="3" type="ORF">L484_018268</name>
</gene>
<feature type="coiled-coil region" evidence="1">
    <location>
        <begin position="71"/>
        <end position="105"/>
    </location>
</feature>
<dbReference type="AlphaFoldDB" id="W9S2N1"/>
<dbReference type="EMBL" id="KE345991">
    <property type="protein sequence ID" value="EXC23137.1"/>
    <property type="molecule type" value="Genomic_DNA"/>
</dbReference>
<keyword evidence="4" id="KW-1185">Reference proteome</keyword>
<evidence type="ECO:0000256" key="2">
    <source>
        <dbReference type="SAM" id="MobiDB-lite"/>
    </source>
</evidence>